<name>A0A445D0S5_ARAHY</name>
<reference evidence="1 2" key="1">
    <citation type="submission" date="2019-01" db="EMBL/GenBank/DDBJ databases">
        <title>Sequencing of cultivated peanut Arachis hypogaea provides insights into genome evolution and oil improvement.</title>
        <authorList>
            <person name="Chen X."/>
        </authorList>
    </citation>
    <scope>NUCLEOTIDE SEQUENCE [LARGE SCALE GENOMIC DNA]</scope>
    <source>
        <strain evidence="2">cv. Fuhuasheng</strain>
        <tissue evidence="1">Leaves</tissue>
    </source>
</reference>
<keyword evidence="2" id="KW-1185">Reference proteome</keyword>
<sequence length="157" mass="16944">MPLLAMKQQIGPAAAAAAENISKLDASSITSCWCPHHKQVDLQILLSQKPASGLAAKKYSNDQPSGSFLFRLDFRLAFSLSASALAGGFCSAVAEGSELSPLELGIFSYIIAESREYIRRAREGKVDDLTAAENDDQYHQSFLKYSVLIISSSEIVA</sequence>
<gene>
    <name evidence="1" type="ORF">Ahy_A05g022531</name>
</gene>
<evidence type="ECO:0000313" key="1">
    <source>
        <dbReference type="EMBL" id="RYR56819.1"/>
    </source>
</evidence>
<accession>A0A445D0S5</accession>
<evidence type="ECO:0000313" key="2">
    <source>
        <dbReference type="Proteomes" id="UP000289738"/>
    </source>
</evidence>
<dbReference type="EMBL" id="SDMP01000005">
    <property type="protein sequence ID" value="RYR56819.1"/>
    <property type="molecule type" value="Genomic_DNA"/>
</dbReference>
<dbReference type="Proteomes" id="UP000289738">
    <property type="component" value="Chromosome A05"/>
</dbReference>
<organism evidence="1 2">
    <name type="scientific">Arachis hypogaea</name>
    <name type="common">Peanut</name>
    <dbReference type="NCBI Taxonomy" id="3818"/>
    <lineage>
        <taxon>Eukaryota</taxon>
        <taxon>Viridiplantae</taxon>
        <taxon>Streptophyta</taxon>
        <taxon>Embryophyta</taxon>
        <taxon>Tracheophyta</taxon>
        <taxon>Spermatophyta</taxon>
        <taxon>Magnoliopsida</taxon>
        <taxon>eudicotyledons</taxon>
        <taxon>Gunneridae</taxon>
        <taxon>Pentapetalae</taxon>
        <taxon>rosids</taxon>
        <taxon>fabids</taxon>
        <taxon>Fabales</taxon>
        <taxon>Fabaceae</taxon>
        <taxon>Papilionoideae</taxon>
        <taxon>50 kb inversion clade</taxon>
        <taxon>dalbergioids sensu lato</taxon>
        <taxon>Dalbergieae</taxon>
        <taxon>Pterocarpus clade</taxon>
        <taxon>Arachis</taxon>
    </lineage>
</organism>
<dbReference type="AlphaFoldDB" id="A0A445D0S5"/>
<proteinExistence type="predicted"/>
<comment type="caution">
    <text evidence="1">The sequence shown here is derived from an EMBL/GenBank/DDBJ whole genome shotgun (WGS) entry which is preliminary data.</text>
</comment>
<protein>
    <submittedName>
        <fullName evidence="1">Uncharacterized protein</fullName>
    </submittedName>
</protein>